<dbReference type="AlphaFoldDB" id="A0A0H5QIC8"/>
<evidence type="ECO:0000313" key="2">
    <source>
        <dbReference type="EMBL" id="CRY95617.1"/>
    </source>
</evidence>
<proteinExistence type="predicted"/>
<dbReference type="EMBL" id="LN853312">
    <property type="protein sequence ID" value="CRY95617.1"/>
    <property type="molecule type" value="Genomic_DNA"/>
</dbReference>
<reference evidence="2" key="1">
    <citation type="submission" date="2015-06" db="EMBL/GenBank/DDBJ databases">
        <authorList>
            <person name="Joergensen T."/>
        </authorList>
    </citation>
    <scope>NUCLEOTIDE SEQUENCE</scope>
    <source>
        <strain evidence="2">RGRH0694</strain>
    </source>
</reference>
<accession>A0A0H5QIC8</accession>
<protein>
    <submittedName>
        <fullName evidence="2">Uncharacterized protein</fullName>
    </submittedName>
</protein>
<evidence type="ECO:0000256" key="1">
    <source>
        <dbReference type="SAM" id="MobiDB-lite"/>
    </source>
</evidence>
<organism evidence="2">
    <name type="scientific">uncultured prokaryote</name>
    <dbReference type="NCBI Taxonomy" id="198431"/>
    <lineage>
        <taxon>unclassified sequences</taxon>
        <taxon>environmental samples</taxon>
    </lineage>
</organism>
<name>A0A0H5QIC8_9ZZZZ</name>
<sequence>MLESVFRGLSTYGAVMSVTIIETDGGYAVSVQTQNGAHLLALYRGGVRVFKTVDAAVSLVRSCGFTSVQVSWPAPVPEPVKMPPSPANRRTPPKKKRRK</sequence>
<reference evidence="2" key="2">
    <citation type="submission" date="2015-07" db="EMBL/GenBank/DDBJ databases">
        <title>Plasmids, circular viruses and viroids from rat gut.</title>
        <authorList>
            <person name="Jorgensen T.J."/>
            <person name="Hansen M.A."/>
            <person name="Xu Z."/>
            <person name="Tabak M.A."/>
            <person name="Sorensen S.J."/>
            <person name="Hansen L.H."/>
        </authorList>
    </citation>
    <scope>NUCLEOTIDE SEQUENCE</scope>
    <source>
        <strain evidence="2">RGRH0694</strain>
    </source>
</reference>
<feature type="region of interest" description="Disordered" evidence="1">
    <location>
        <begin position="74"/>
        <end position="99"/>
    </location>
</feature>
<feature type="compositionally biased region" description="Pro residues" evidence="1">
    <location>
        <begin position="74"/>
        <end position="86"/>
    </location>
</feature>